<dbReference type="InterPro" id="IPR001647">
    <property type="entry name" value="HTH_TetR"/>
</dbReference>
<dbReference type="PROSITE" id="PS50977">
    <property type="entry name" value="HTH_TETR_2"/>
    <property type="match status" value="1"/>
</dbReference>
<dbReference type="EMBL" id="FNJU01000004">
    <property type="protein sequence ID" value="SDP62685.1"/>
    <property type="molecule type" value="Genomic_DNA"/>
</dbReference>
<evidence type="ECO:0000313" key="4">
    <source>
        <dbReference type="EMBL" id="SDP62685.1"/>
    </source>
</evidence>
<dbReference type="InterPro" id="IPR050109">
    <property type="entry name" value="HTH-type_TetR-like_transc_reg"/>
</dbReference>
<dbReference type="Proteomes" id="UP000199159">
    <property type="component" value="Unassembled WGS sequence"/>
</dbReference>
<name>A0A1H0U9L1_9BACI</name>
<keyword evidence="1 2" id="KW-0238">DNA-binding</keyword>
<dbReference type="Gene3D" id="1.10.10.60">
    <property type="entry name" value="Homeodomain-like"/>
    <property type="match status" value="1"/>
</dbReference>
<dbReference type="GO" id="GO:0000976">
    <property type="term" value="F:transcription cis-regulatory region binding"/>
    <property type="evidence" value="ECO:0007669"/>
    <property type="project" value="TreeGrafter"/>
</dbReference>
<dbReference type="InterPro" id="IPR009057">
    <property type="entry name" value="Homeodomain-like_sf"/>
</dbReference>
<organism evidence="4 5">
    <name type="scientific">Litchfieldia salsa</name>
    <dbReference type="NCBI Taxonomy" id="930152"/>
    <lineage>
        <taxon>Bacteria</taxon>
        <taxon>Bacillati</taxon>
        <taxon>Bacillota</taxon>
        <taxon>Bacilli</taxon>
        <taxon>Bacillales</taxon>
        <taxon>Bacillaceae</taxon>
        <taxon>Litchfieldia</taxon>
    </lineage>
</organism>
<evidence type="ECO:0000256" key="1">
    <source>
        <dbReference type="ARBA" id="ARBA00023125"/>
    </source>
</evidence>
<evidence type="ECO:0000256" key="2">
    <source>
        <dbReference type="PROSITE-ProRule" id="PRU00335"/>
    </source>
</evidence>
<protein>
    <submittedName>
        <fullName evidence="4">DNA-binding transcriptional regulator, AcrR family</fullName>
    </submittedName>
</protein>
<dbReference type="AlphaFoldDB" id="A0A1H0U9L1"/>
<dbReference type="Gene3D" id="1.10.357.10">
    <property type="entry name" value="Tetracycline Repressor, domain 2"/>
    <property type="match status" value="1"/>
</dbReference>
<feature type="domain" description="HTH tetR-type" evidence="3">
    <location>
        <begin position="13"/>
        <end position="73"/>
    </location>
</feature>
<dbReference type="PROSITE" id="PS01081">
    <property type="entry name" value="HTH_TETR_1"/>
    <property type="match status" value="1"/>
</dbReference>
<keyword evidence="5" id="KW-1185">Reference proteome</keyword>
<sequence>MVARGNSDDKAIQETKHTIISAAQRLFMTYGYRSVSTRQIADSCGLTQPALYHHFQNKQTIYIEVVKSMMERTETALLRIYKRYNCLEERLEQVTYYMLMNHHEDLTQMFHDVRHEMDANNQILIRQWWMKSYLDPVILMLSEEKENGTLKELESLSTNETEMAYFILDMIKSSFQLSVKQHLNPTEKKKEAQRKAALVVKIFLDGISKGVEKER</sequence>
<reference evidence="5" key="1">
    <citation type="submission" date="2016-10" db="EMBL/GenBank/DDBJ databases">
        <authorList>
            <person name="Varghese N."/>
            <person name="Submissions S."/>
        </authorList>
    </citation>
    <scope>NUCLEOTIDE SEQUENCE [LARGE SCALE GENOMIC DNA]</scope>
    <source>
        <strain evidence="5">IBRC-M10078</strain>
    </source>
</reference>
<evidence type="ECO:0000313" key="5">
    <source>
        <dbReference type="Proteomes" id="UP000199159"/>
    </source>
</evidence>
<dbReference type="OrthoDB" id="9814200at2"/>
<dbReference type="STRING" id="930152.SAMN05216565_104239"/>
<dbReference type="PRINTS" id="PR00455">
    <property type="entry name" value="HTHTETR"/>
</dbReference>
<dbReference type="SUPFAM" id="SSF46689">
    <property type="entry name" value="Homeodomain-like"/>
    <property type="match status" value="1"/>
</dbReference>
<dbReference type="RefSeq" id="WP_090853609.1">
    <property type="nucleotide sequence ID" value="NZ_FNJU01000004.1"/>
</dbReference>
<feature type="DNA-binding region" description="H-T-H motif" evidence="2">
    <location>
        <begin position="36"/>
        <end position="55"/>
    </location>
</feature>
<dbReference type="GO" id="GO:0003700">
    <property type="term" value="F:DNA-binding transcription factor activity"/>
    <property type="evidence" value="ECO:0007669"/>
    <property type="project" value="TreeGrafter"/>
</dbReference>
<evidence type="ECO:0000259" key="3">
    <source>
        <dbReference type="PROSITE" id="PS50977"/>
    </source>
</evidence>
<accession>A0A1H0U9L1</accession>
<dbReference type="PANTHER" id="PTHR30055">
    <property type="entry name" value="HTH-TYPE TRANSCRIPTIONAL REGULATOR RUTR"/>
    <property type="match status" value="1"/>
</dbReference>
<dbReference type="InterPro" id="IPR023772">
    <property type="entry name" value="DNA-bd_HTH_TetR-type_CS"/>
</dbReference>
<gene>
    <name evidence="4" type="ORF">SAMN05216565_104239</name>
</gene>
<proteinExistence type="predicted"/>
<dbReference type="Pfam" id="PF00440">
    <property type="entry name" value="TetR_N"/>
    <property type="match status" value="1"/>
</dbReference>
<dbReference type="PANTHER" id="PTHR30055:SF226">
    <property type="entry name" value="HTH-TYPE TRANSCRIPTIONAL REGULATOR PKSA"/>
    <property type="match status" value="1"/>
</dbReference>